<comment type="subunit">
    <text evidence="5">Homodimer.</text>
</comment>
<comment type="subcellular location">
    <subcellularLocation>
        <location evidence="5">Cytoplasm</location>
    </subcellularLocation>
</comment>
<feature type="binding site" evidence="5">
    <location>
        <position position="74"/>
    </location>
    <ligand>
        <name>S-adenosyl-L-methionine</name>
        <dbReference type="ChEBI" id="CHEBI:59789"/>
    </ligand>
</feature>
<name>A0ABM8FKX3_9BACT</name>
<dbReference type="InterPro" id="IPR029028">
    <property type="entry name" value="Alpha/beta_knot_MTases"/>
</dbReference>
<feature type="binding site" evidence="5">
    <location>
        <position position="101"/>
    </location>
    <ligand>
        <name>S-adenosyl-L-methionine</name>
        <dbReference type="ChEBI" id="CHEBI:59789"/>
    </ligand>
</feature>
<evidence type="ECO:0000313" key="7">
    <source>
        <dbReference type="Proteomes" id="UP001321445"/>
    </source>
</evidence>
<comment type="similarity">
    <text evidence="4 5">Belongs to the RNA methyltransferase RlmH family.</text>
</comment>
<evidence type="ECO:0000256" key="3">
    <source>
        <dbReference type="ARBA" id="ARBA00022691"/>
    </source>
</evidence>
<reference evidence="6 7" key="1">
    <citation type="submission" date="2023-03" db="EMBL/GenBank/DDBJ databases">
        <title>Description of Hydrogenimonas sp. ISO32.</title>
        <authorList>
            <person name="Mino S."/>
            <person name="Fukazawa S."/>
            <person name="Sawabe T."/>
        </authorList>
    </citation>
    <scope>NUCLEOTIDE SEQUENCE [LARGE SCALE GENOMIC DNA]</scope>
    <source>
        <strain evidence="6 7">ISO32</strain>
    </source>
</reference>
<dbReference type="EC" id="2.1.1.177" evidence="5"/>
<organism evidence="6 7">
    <name type="scientific">Hydrogenimonas cancrithermarum</name>
    <dbReference type="NCBI Taxonomy" id="2993563"/>
    <lineage>
        <taxon>Bacteria</taxon>
        <taxon>Pseudomonadati</taxon>
        <taxon>Campylobacterota</taxon>
        <taxon>Epsilonproteobacteria</taxon>
        <taxon>Campylobacterales</taxon>
        <taxon>Hydrogenimonadaceae</taxon>
        <taxon>Hydrogenimonas</taxon>
    </lineage>
</organism>
<keyword evidence="5" id="KW-0963">Cytoplasm</keyword>
<dbReference type="SUPFAM" id="SSF75217">
    <property type="entry name" value="alpha/beta knot"/>
    <property type="match status" value="1"/>
</dbReference>
<dbReference type="Proteomes" id="UP001321445">
    <property type="component" value="Chromosome"/>
</dbReference>
<dbReference type="HAMAP" id="MF_00658">
    <property type="entry name" value="23SrRNA_methyltr_H"/>
    <property type="match status" value="1"/>
</dbReference>
<keyword evidence="5" id="KW-0698">rRNA processing</keyword>
<dbReference type="PANTHER" id="PTHR33603">
    <property type="entry name" value="METHYLTRANSFERASE"/>
    <property type="match status" value="1"/>
</dbReference>
<keyword evidence="2 5" id="KW-0808">Transferase</keyword>
<comment type="catalytic activity">
    <reaction evidence="5">
        <text>pseudouridine(1915) in 23S rRNA + S-adenosyl-L-methionine = N(3)-methylpseudouridine(1915) in 23S rRNA + S-adenosyl-L-homocysteine + H(+)</text>
        <dbReference type="Rhea" id="RHEA:42752"/>
        <dbReference type="Rhea" id="RHEA-COMP:10221"/>
        <dbReference type="Rhea" id="RHEA-COMP:10222"/>
        <dbReference type="ChEBI" id="CHEBI:15378"/>
        <dbReference type="ChEBI" id="CHEBI:57856"/>
        <dbReference type="ChEBI" id="CHEBI:59789"/>
        <dbReference type="ChEBI" id="CHEBI:65314"/>
        <dbReference type="ChEBI" id="CHEBI:74486"/>
        <dbReference type="EC" id="2.1.1.177"/>
    </reaction>
</comment>
<dbReference type="InterPro" id="IPR003742">
    <property type="entry name" value="RlmH-like"/>
</dbReference>
<dbReference type="GO" id="GO:0008168">
    <property type="term" value="F:methyltransferase activity"/>
    <property type="evidence" value="ECO:0007669"/>
    <property type="project" value="UniProtKB-KW"/>
</dbReference>
<proteinExistence type="inferred from homology"/>
<comment type="function">
    <text evidence="5">Specifically methylates the pseudouridine at position 1915 (m3Psi1915) in 23S rRNA.</text>
</comment>
<evidence type="ECO:0000256" key="5">
    <source>
        <dbReference type="HAMAP-Rule" id="MF_00658"/>
    </source>
</evidence>
<dbReference type="Gene3D" id="3.40.1280.10">
    <property type="match status" value="1"/>
</dbReference>
<dbReference type="EMBL" id="AP027370">
    <property type="protein sequence ID" value="BDY12320.1"/>
    <property type="molecule type" value="Genomic_DNA"/>
</dbReference>
<dbReference type="InterPro" id="IPR029026">
    <property type="entry name" value="tRNA_m1G_MTases_N"/>
</dbReference>
<protein>
    <recommendedName>
        <fullName evidence="5">Ribosomal RNA large subunit methyltransferase H</fullName>
        <ecNumber evidence="5">2.1.1.177</ecNumber>
    </recommendedName>
    <alternativeName>
        <fullName evidence="5">23S rRNA (pseudouridine1915-N3)-methyltransferase</fullName>
    </alternativeName>
    <alternativeName>
        <fullName evidence="5">23S rRNA m3Psi1915 methyltransferase</fullName>
    </alternativeName>
    <alternativeName>
        <fullName evidence="5">rRNA (pseudouridine-N3-)-methyltransferase RlmH</fullName>
    </alternativeName>
</protein>
<feature type="binding site" evidence="5">
    <location>
        <begin position="120"/>
        <end position="125"/>
    </location>
    <ligand>
        <name>S-adenosyl-L-methionine</name>
        <dbReference type="ChEBI" id="CHEBI:59789"/>
    </ligand>
</feature>
<evidence type="ECO:0000256" key="1">
    <source>
        <dbReference type="ARBA" id="ARBA00022603"/>
    </source>
</evidence>
<dbReference type="GO" id="GO:0032259">
    <property type="term" value="P:methylation"/>
    <property type="evidence" value="ECO:0007669"/>
    <property type="project" value="UniProtKB-KW"/>
</dbReference>
<dbReference type="CDD" id="cd18081">
    <property type="entry name" value="RlmH-like"/>
    <property type="match status" value="1"/>
</dbReference>
<evidence type="ECO:0000313" key="6">
    <source>
        <dbReference type="EMBL" id="BDY12320.1"/>
    </source>
</evidence>
<sequence length="152" mass="17319">MKINVVAIAKPERDCYSELCDHFIKMSKRYAVVTENDLFNAKVTRAQESGKDPARKLYAELFSPWMERGYTIALDPSAKEMPSEEFAGLIADKSEATFFIGGAYGHGREFLQKCDKVVSLSKLTMSHKIAKVVLFEQIYRALTINHNHPYHK</sequence>
<keyword evidence="3 5" id="KW-0949">S-adenosyl-L-methionine</keyword>
<dbReference type="PANTHER" id="PTHR33603:SF1">
    <property type="entry name" value="RIBOSOMAL RNA LARGE SUBUNIT METHYLTRANSFERASE H"/>
    <property type="match status" value="1"/>
</dbReference>
<keyword evidence="7" id="KW-1185">Reference proteome</keyword>
<evidence type="ECO:0000256" key="4">
    <source>
        <dbReference type="ARBA" id="ARBA00038303"/>
    </source>
</evidence>
<evidence type="ECO:0000256" key="2">
    <source>
        <dbReference type="ARBA" id="ARBA00022679"/>
    </source>
</evidence>
<dbReference type="RefSeq" id="WP_286337523.1">
    <property type="nucleotide sequence ID" value="NZ_AP027370.1"/>
</dbReference>
<keyword evidence="1 5" id="KW-0489">Methyltransferase</keyword>
<accession>A0ABM8FKX3</accession>
<dbReference type="Pfam" id="PF02590">
    <property type="entry name" value="SPOUT_MTase"/>
    <property type="match status" value="1"/>
</dbReference>
<gene>
    <name evidence="5 6" type="primary">rlmH</name>
    <name evidence="6" type="ORF">HCR_06320</name>
</gene>
<dbReference type="PIRSF" id="PIRSF004505">
    <property type="entry name" value="MT_bac"/>
    <property type="match status" value="1"/>
</dbReference>